<dbReference type="GO" id="GO:0006210">
    <property type="term" value="P:thymine catabolic process"/>
    <property type="evidence" value="ECO:0007669"/>
    <property type="project" value="TreeGrafter"/>
</dbReference>
<dbReference type="Gene3D" id="3.20.20.70">
    <property type="entry name" value="Aldolase class I"/>
    <property type="match status" value="1"/>
</dbReference>
<proteinExistence type="predicted"/>
<dbReference type="UniPathway" id="UPA00070"/>
<accession>A0A0E9LZ28</accession>
<evidence type="ECO:0000256" key="1">
    <source>
        <dbReference type="ARBA" id="ARBA00001917"/>
    </source>
</evidence>
<dbReference type="GO" id="GO:0004159">
    <property type="term" value="F:dihydropyrimidine dehydrogenase (NAD+) activity"/>
    <property type="evidence" value="ECO:0007669"/>
    <property type="project" value="UniProtKB-EC"/>
</dbReference>
<dbReference type="STRING" id="1236989.JCM15548_12631"/>
<evidence type="ECO:0000256" key="5">
    <source>
        <dbReference type="ARBA" id="ARBA00022975"/>
    </source>
</evidence>
<evidence type="ECO:0000256" key="4">
    <source>
        <dbReference type="ARBA" id="ARBA00022643"/>
    </source>
</evidence>
<evidence type="ECO:0000313" key="12">
    <source>
        <dbReference type="EMBL" id="GAO30366.1"/>
    </source>
</evidence>
<dbReference type="GO" id="GO:0006212">
    <property type="term" value="P:uracil catabolic process"/>
    <property type="evidence" value="ECO:0007669"/>
    <property type="project" value="TreeGrafter"/>
</dbReference>
<dbReference type="GO" id="GO:0050661">
    <property type="term" value="F:NADP binding"/>
    <property type="evidence" value="ECO:0007669"/>
    <property type="project" value="TreeGrafter"/>
</dbReference>
<dbReference type="EMBL" id="BAZW01000022">
    <property type="protein sequence ID" value="GAO30366.1"/>
    <property type="molecule type" value="Genomic_DNA"/>
</dbReference>
<keyword evidence="13" id="KW-1185">Reference proteome</keyword>
<evidence type="ECO:0000256" key="10">
    <source>
        <dbReference type="ARBA" id="ARBA00049714"/>
    </source>
</evidence>
<gene>
    <name evidence="12" type="ORF">JCM15548_12631</name>
</gene>
<protein>
    <recommendedName>
        <fullName evidence="11">dihydrouracil dehydrogenase (NAD(+))</fullName>
        <ecNumber evidence="11">1.3.1.1</ecNumber>
    </recommendedName>
</protein>
<evidence type="ECO:0000313" key="13">
    <source>
        <dbReference type="Proteomes" id="UP000032900"/>
    </source>
</evidence>
<keyword evidence="6" id="KW-0560">Oxidoreductase</keyword>
<organism evidence="12 13">
    <name type="scientific">Geofilum rubicundum JCM 15548</name>
    <dbReference type="NCBI Taxonomy" id="1236989"/>
    <lineage>
        <taxon>Bacteria</taxon>
        <taxon>Pseudomonadati</taxon>
        <taxon>Bacteroidota</taxon>
        <taxon>Bacteroidia</taxon>
        <taxon>Marinilabiliales</taxon>
        <taxon>Marinilabiliaceae</taxon>
        <taxon>Geofilum</taxon>
    </lineage>
</organism>
<dbReference type="EC" id="1.3.1.1" evidence="11"/>
<dbReference type="GO" id="GO:0044205">
    <property type="term" value="P:'de novo' UMP biosynthetic process"/>
    <property type="evidence" value="ECO:0007669"/>
    <property type="project" value="UniProtKB-UniPathway"/>
</dbReference>
<dbReference type="GO" id="GO:0004152">
    <property type="term" value="F:dihydroorotate dehydrogenase activity"/>
    <property type="evidence" value="ECO:0007669"/>
    <property type="project" value="InterPro"/>
</dbReference>
<evidence type="ECO:0000256" key="11">
    <source>
        <dbReference type="ARBA" id="ARBA00049728"/>
    </source>
</evidence>
<evidence type="ECO:0000256" key="7">
    <source>
        <dbReference type="ARBA" id="ARBA00047685"/>
    </source>
</evidence>
<evidence type="ECO:0000256" key="3">
    <source>
        <dbReference type="ARBA" id="ARBA00022630"/>
    </source>
</evidence>
<comment type="subunit">
    <text evidence="10">Heterotetramer of 2 PreA and 2 PreT subunits.</text>
</comment>
<keyword evidence="4" id="KW-0288">FMN</keyword>
<name>A0A0E9LZ28_9BACT</name>
<dbReference type="AlphaFoldDB" id="A0A0E9LZ28"/>
<comment type="function">
    <text evidence="9">Involved in pyrimidine base degradation. Catalyzes physiologically the reduction of uracil to 5,6-dihydrouracil (DHU) by using NADH as a specific cosubstrate. It also catalyzes the reverse reaction and the reduction of thymine to 5,6-dihydrothymine (DHT).</text>
</comment>
<dbReference type="PIRSF" id="PIRSF000164">
    <property type="entry name" value="DHO_oxidase"/>
    <property type="match status" value="1"/>
</dbReference>
<comment type="catalytic activity">
    <reaction evidence="8">
        <text>5,6-dihydrouracil + NAD(+) = uracil + NADH + H(+)</text>
        <dbReference type="Rhea" id="RHEA:20189"/>
        <dbReference type="ChEBI" id="CHEBI:15378"/>
        <dbReference type="ChEBI" id="CHEBI:15901"/>
        <dbReference type="ChEBI" id="CHEBI:17568"/>
        <dbReference type="ChEBI" id="CHEBI:57540"/>
        <dbReference type="ChEBI" id="CHEBI:57945"/>
        <dbReference type="EC" id="1.3.1.1"/>
    </reaction>
</comment>
<keyword evidence="3" id="KW-0285">Flavoprotein</keyword>
<comment type="cofactor">
    <cofactor evidence="1">
        <name>FMN</name>
        <dbReference type="ChEBI" id="CHEBI:58210"/>
    </cofactor>
</comment>
<dbReference type="GO" id="GO:0002058">
    <property type="term" value="F:uracil binding"/>
    <property type="evidence" value="ECO:0007669"/>
    <property type="project" value="TreeGrafter"/>
</dbReference>
<dbReference type="SUPFAM" id="SSF51395">
    <property type="entry name" value="FMN-linked oxidoreductases"/>
    <property type="match status" value="1"/>
</dbReference>
<keyword evidence="5" id="KW-0665">Pyrimidine biosynthesis</keyword>
<dbReference type="PANTHER" id="PTHR43073">
    <property type="entry name" value="DIHYDROPYRIMIDINE DEHYDROGENASE [NADP(+)]"/>
    <property type="match status" value="1"/>
</dbReference>
<evidence type="ECO:0000256" key="6">
    <source>
        <dbReference type="ARBA" id="ARBA00023002"/>
    </source>
</evidence>
<evidence type="ECO:0000256" key="2">
    <source>
        <dbReference type="ARBA" id="ARBA00004725"/>
    </source>
</evidence>
<reference evidence="12 13" key="1">
    <citation type="journal article" date="2015" name="Microbes Environ.">
        <title>Distribution and evolution of nitrogen fixation genes in the phylum bacteroidetes.</title>
        <authorList>
            <person name="Inoue J."/>
            <person name="Oshima K."/>
            <person name="Suda W."/>
            <person name="Sakamoto M."/>
            <person name="Iino T."/>
            <person name="Noda S."/>
            <person name="Hongoh Y."/>
            <person name="Hattori M."/>
            <person name="Ohkuma M."/>
        </authorList>
    </citation>
    <scope>NUCLEOTIDE SEQUENCE [LARGE SCALE GENOMIC DNA]</scope>
    <source>
        <strain evidence="12">JCM 15548</strain>
    </source>
</reference>
<comment type="pathway">
    <text evidence="2">Pyrimidine metabolism; UMP biosynthesis via de novo pathway.</text>
</comment>
<dbReference type="InterPro" id="IPR012135">
    <property type="entry name" value="Dihydroorotate_DH_1_2"/>
</dbReference>
<comment type="caution">
    <text evidence="12">The sequence shown here is derived from an EMBL/GenBank/DDBJ whole genome shotgun (WGS) entry which is preliminary data.</text>
</comment>
<dbReference type="InterPro" id="IPR013785">
    <property type="entry name" value="Aldolase_TIM"/>
</dbReference>
<comment type="catalytic activity">
    <reaction evidence="7">
        <text>5,6-dihydrothymine + NAD(+) = thymine + NADH + H(+)</text>
        <dbReference type="Rhea" id="RHEA:28791"/>
        <dbReference type="ChEBI" id="CHEBI:15378"/>
        <dbReference type="ChEBI" id="CHEBI:17821"/>
        <dbReference type="ChEBI" id="CHEBI:27468"/>
        <dbReference type="ChEBI" id="CHEBI:57540"/>
        <dbReference type="ChEBI" id="CHEBI:57945"/>
        <dbReference type="EC" id="1.3.1.1"/>
    </reaction>
</comment>
<evidence type="ECO:0000256" key="8">
    <source>
        <dbReference type="ARBA" id="ARBA00048792"/>
    </source>
</evidence>
<dbReference type="PANTHER" id="PTHR43073:SF2">
    <property type="entry name" value="DIHYDROPYRIMIDINE DEHYDROGENASE [NADP(+)]"/>
    <property type="match status" value="1"/>
</dbReference>
<sequence length="257" mass="28973">MQTNTCFFLFGYLLFSDFSSTLLSYFILTLDCFMTDLSTFYMGLPVPSPIVAASSGLTGNLAQIRELEMYGAGAIVLKSLFEEEIVVELDRRLNKLHSENYLYPETIGFYENDDVEDTLTNYLKLIFDAKKAVDIPVIASINCVTSQNWPSFAKYFQEAGADGLELNVFLLPSDLSVPGQDYESAALDIVRNVMKEVTIPVNVKISPYFSGLGNMLRQLSESGLQGITLFNRFFDPDFDMEHWKLFPGRFIAVRTTI</sequence>
<dbReference type="Proteomes" id="UP000032900">
    <property type="component" value="Unassembled WGS sequence"/>
</dbReference>
<evidence type="ECO:0000256" key="9">
    <source>
        <dbReference type="ARBA" id="ARBA00049578"/>
    </source>
</evidence>